<sequence>VNTAVTAGCPYIPFNAVITRVPQGACAVSPSLIGCSGHCESGAFPARRAVTLVTWHRVTSAARCCTIGSLSVTVSCPDGRSVTLQTC</sequence>
<dbReference type="GO" id="GO:0005615">
    <property type="term" value="C:extracellular space"/>
    <property type="evidence" value="ECO:0007669"/>
    <property type="project" value="TreeGrafter"/>
</dbReference>
<dbReference type="Ensembl" id="ENSCJPT00005004461.1">
    <property type="protein sequence ID" value="ENSCJPP00005002429.1"/>
    <property type="gene ID" value="ENSCJPG00005002669.1"/>
</dbReference>
<dbReference type="PANTHER" id="PTHR31129">
    <property type="entry name" value="GLYCOPROTEIN HORMONE ALPHA-2"/>
    <property type="match status" value="1"/>
</dbReference>
<name>A0A8C2SQT9_COTJA</name>
<reference evidence="1" key="2">
    <citation type="submission" date="2025-09" db="UniProtKB">
        <authorList>
            <consortium name="Ensembl"/>
        </authorList>
    </citation>
    <scope>IDENTIFICATION</scope>
</reference>
<protein>
    <submittedName>
        <fullName evidence="1">Uncharacterized protein</fullName>
    </submittedName>
</protein>
<dbReference type="InterPro" id="IPR052680">
    <property type="entry name" value="Glyco_Hormone_Alpha"/>
</dbReference>
<evidence type="ECO:0000313" key="1">
    <source>
        <dbReference type="Ensembl" id="ENSCJPP00005002429.1"/>
    </source>
</evidence>
<dbReference type="PANTHER" id="PTHR31129:SF2">
    <property type="entry name" value="GLYCOPROTEIN HORMONE ALPHA-2"/>
    <property type="match status" value="1"/>
</dbReference>
<proteinExistence type="predicted"/>
<dbReference type="GO" id="GO:0007166">
    <property type="term" value="P:cell surface receptor signaling pathway"/>
    <property type="evidence" value="ECO:0007669"/>
    <property type="project" value="TreeGrafter"/>
</dbReference>
<reference evidence="1" key="1">
    <citation type="submission" date="2025-08" db="UniProtKB">
        <authorList>
            <consortium name="Ensembl"/>
        </authorList>
    </citation>
    <scope>IDENTIFICATION</scope>
</reference>
<keyword evidence="2" id="KW-1185">Reference proteome</keyword>
<organism evidence="1 2">
    <name type="scientific">Coturnix japonica</name>
    <name type="common">Japanese quail</name>
    <name type="synonym">Coturnix coturnix japonica</name>
    <dbReference type="NCBI Taxonomy" id="93934"/>
    <lineage>
        <taxon>Eukaryota</taxon>
        <taxon>Metazoa</taxon>
        <taxon>Chordata</taxon>
        <taxon>Craniata</taxon>
        <taxon>Vertebrata</taxon>
        <taxon>Euteleostomi</taxon>
        <taxon>Archelosauria</taxon>
        <taxon>Archosauria</taxon>
        <taxon>Dinosauria</taxon>
        <taxon>Saurischia</taxon>
        <taxon>Theropoda</taxon>
        <taxon>Coelurosauria</taxon>
        <taxon>Aves</taxon>
        <taxon>Neognathae</taxon>
        <taxon>Galloanserae</taxon>
        <taxon>Galliformes</taxon>
        <taxon>Phasianidae</taxon>
        <taxon>Perdicinae</taxon>
        <taxon>Coturnix</taxon>
    </lineage>
</organism>
<dbReference type="GO" id="GO:0051427">
    <property type="term" value="F:hormone receptor binding"/>
    <property type="evidence" value="ECO:0007669"/>
    <property type="project" value="TreeGrafter"/>
</dbReference>
<dbReference type="Proteomes" id="UP000694412">
    <property type="component" value="Unassembled WGS sequence"/>
</dbReference>
<accession>A0A8C2SQT9</accession>
<evidence type="ECO:0000313" key="2">
    <source>
        <dbReference type="Proteomes" id="UP000694412"/>
    </source>
</evidence>
<dbReference type="AlphaFoldDB" id="A0A8C2SQT9"/>